<evidence type="ECO:0000256" key="1">
    <source>
        <dbReference type="SAM" id="MobiDB-lite"/>
    </source>
</evidence>
<proteinExistence type="predicted"/>
<protein>
    <recommendedName>
        <fullName evidence="4">Sporulation protein</fullName>
    </recommendedName>
</protein>
<dbReference type="RefSeq" id="WP_029271308.1">
    <property type="nucleotide sequence ID" value="NZ_JAGIKX010000002.1"/>
</dbReference>
<organism evidence="2 3">
    <name type="scientific">Virgibacillus alimentarius</name>
    <dbReference type="NCBI Taxonomy" id="698769"/>
    <lineage>
        <taxon>Bacteria</taxon>
        <taxon>Bacillati</taxon>
        <taxon>Bacillota</taxon>
        <taxon>Bacilli</taxon>
        <taxon>Bacillales</taxon>
        <taxon>Bacillaceae</taxon>
        <taxon>Virgibacillus</taxon>
    </lineage>
</organism>
<evidence type="ECO:0008006" key="4">
    <source>
        <dbReference type="Google" id="ProtNLM"/>
    </source>
</evidence>
<sequence>MKAKIITTISIIMLFTIGCTNMNTDEKNETGSNNETTHPINYETKEQEQNRLGVNKQNTNENDYYKGDNPERINSGKDGNHNTDIFTTDEAKKISEQLSKRKDIKQTQVATTEKSVIVGIMLNEQSKQIDNQNIVNDIEKEVSKLSPNKEIVVYTDNIHWNQMKNLDSTIRNKDNGDNNID</sequence>
<gene>
    <name evidence="2" type="ORF">J2Z81_000557</name>
</gene>
<dbReference type="InterPro" id="IPR019076">
    <property type="entry name" value="Spore_lipoprot_YhcN/YlaJ-like"/>
</dbReference>
<keyword evidence="3" id="KW-1185">Reference proteome</keyword>
<dbReference type="Proteomes" id="UP001519294">
    <property type="component" value="Unassembled WGS sequence"/>
</dbReference>
<comment type="caution">
    <text evidence="2">The sequence shown here is derived from an EMBL/GenBank/DDBJ whole genome shotgun (WGS) entry which is preliminary data.</text>
</comment>
<reference evidence="2 3" key="1">
    <citation type="submission" date="2021-03" db="EMBL/GenBank/DDBJ databases">
        <title>Genomic Encyclopedia of Type Strains, Phase IV (KMG-IV): sequencing the most valuable type-strain genomes for metagenomic binning, comparative biology and taxonomic classification.</title>
        <authorList>
            <person name="Goeker M."/>
        </authorList>
    </citation>
    <scope>NUCLEOTIDE SEQUENCE [LARGE SCALE GENOMIC DNA]</scope>
    <source>
        <strain evidence="2 3">DSM 25790</strain>
    </source>
</reference>
<feature type="compositionally biased region" description="Basic and acidic residues" evidence="1">
    <location>
        <begin position="63"/>
        <end position="81"/>
    </location>
</feature>
<dbReference type="EMBL" id="JAGIKX010000002">
    <property type="protein sequence ID" value="MBP2256624.1"/>
    <property type="molecule type" value="Genomic_DNA"/>
</dbReference>
<feature type="region of interest" description="Disordered" evidence="1">
    <location>
        <begin position="57"/>
        <end position="83"/>
    </location>
</feature>
<evidence type="ECO:0000313" key="3">
    <source>
        <dbReference type="Proteomes" id="UP001519294"/>
    </source>
</evidence>
<name>A0ABS4S6W7_9BACI</name>
<evidence type="ECO:0000313" key="2">
    <source>
        <dbReference type="EMBL" id="MBP2256624.1"/>
    </source>
</evidence>
<dbReference type="PROSITE" id="PS51257">
    <property type="entry name" value="PROKAR_LIPOPROTEIN"/>
    <property type="match status" value="1"/>
</dbReference>
<accession>A0ABS4S6W7</accession>
<dbReference type="Pfam" id="PF09580">
    <property type="entry name" value="Spore_YhcN_YlaJ"/>
    <property type="match status" value="1"/>
</dbReference>